<keyword evidence="2" id="KW-1185">Reference proteome</keyword>
<gene>
    <name evidence="1" type="ORF">EV421DRAFT_1846849</name>
</gene>
<dbReference type="AlphaFoldDB" id="A0AA39IYS9"/>
<feature type="non-terminal residue" evidence="1">
    <location>
        <position position="77"/>
    </location>
</feature>
<comment type="caution">
    <text evidence="1">The sequence shown here is derived from an EMBL/GenBank/DDBJ whole genome shotgun (WGS) entry which is preliminary data.</text>
</comment>
<sequence>MAVRTDSGISHTPCTRIVWTTFRCLTLPSFDLHILRHHSAFGLRHIEFGNTRLSGQAEDELLTWLDGQTNVVSLRFP</sequence>
<proteinExistence type="predicted"/>
<protein>
    <submittedName>
        <fullName evidence="1">Uncharacterized protein</fullName>
    </submittedName>
</protein>
<name>A0AA39IYS9_9AGAR</name>
<evidence type="ECO:0000313" key="2">
    <source>
        <dbReference type="Proteomes" id="UP001175226"/>
    </source>
</evidence>
<organism evidence="1 2">
    <name type="scientific">Armillaria borealis</name>
    <dbReference type="NCBI Taxonomy" id="47425"/>
    <lineage>
        <taxon>Eukaryota</taxon>
        <taxon>Fungi</taxon>
        <taxon>Dikarya</taxon>
        <taxon>Basidiomycota</taxon>
        <taxon>Agaricomycotina</taxon>
        <taxon>Agaricomycetes</taxon>
        <taxon>Agaricomycetidae</taxon>
        <taxon>Agaricales</taxon>
        <taxon>Marasmiineae</taxon>
        <taxon>Physalacriaceae</taxon>
        <taxon>Armillaria</taxon>
    </lineage>
</organism>
<evidence type="ECO:0000313" key="1">
    <source>
        <dbReference type="EMBL" id="KAK0432938.1"/>
    </source>
</evidence>
<reference evidence="1" key="1">
    <citation type="submission" date="2023-06" db="EMBL/GenBank/DDBJ databases">
        <authorList>
            <consortium name="Lawrence Berkeley National Laboratory"/>
            <person name="Ahrendt S."/>
            <person name="Sahu N."/>
            <person name="Indic B."/>
            <person name="Wong-Bajracharya J."/>
            <person name="Merenyi Z."/>
            <person name="Ke H.-M."/>
            <person name="Monk M."/>
            <person name="Kocsube S."/>
            <person name="Drula E."/>
            <person name="Lipzen A."/>
            <person name="Balint B."/>
            <person name="Henrissat B."/>
            <person name="Andreopoulos B."/>
            <person name="Martin F.M."/>
            <person name="Harder C.B."/>
            <person name="Rigling D."/>
            <person name="Ford K.L."/>
            <person name="Foster G.D."/>
            <person name="Pangilinan J."/>
            <person name="Papanicolaou A."/>
            <person name="Barry K."/>
            <person name="LaButti K."/>
            <person name="Viragh M."/>
            <person name="Koriabine M."/>
            <person name="Yan M."/>
            <person name="Riley R."/>
            <person name="Champramary S."/>
            <person name="Plett K.L."/>
            <person name="Tsai I.J."/>
            <person name="Slot J."/>
            <person name="Sipos G."/>
            <person name="Plett J."/>
            <person name="Nagy L.G."/>
            <person name="Grigoriev I.V."/>
        </authorList>
    </citation>
    <scope>NUCLEOTIDE SEQUENCE</scope>
    <source>
        <strain evidence="1">FPL87.14</strain>
    </source>
</reference>
<dbReference type="EMBL" id="JAUEPT010000087">
    <property type="protein sequence ID" value="KAK0432938.1"/>
    <property type="molecule type" value="Genomic_DNA"/>
</dbReference>
<dbReference type="Proteomes" id="UP001175226">
    <property type="component" value="Unassembled WGS sequence"/>
</dbReference>
<accession>A0AA39IYS9</accession>